<reference evidence="1" key="1">
    <citation type="journal article" date="2007" name="Science">
        <title>Draft genome of the filarial nematode parasite Brugia malayi.</title>
        <authorList>
            <person name="Ghedin E."/>
            <person name="Wang S."/>
            <person name="Spiro D."/>
            <person name="Caler E."/>
            <person name="Zhao Q."/>
            <person name="Crabtree J."/>
            <person name="Allen J.E."/>
            <person name="Delcher A.L."/>
            <person name="Guiliano D.B."/>
            <person name="Miranda-Saavedra D."/>
            <person name="Angiuoli S.V."/>
            <person name="Creasy T."/>
            <person name="Amedeo P."/>
            <person name="Haas B."/>
            <person name="El-Sayed N.M."/>
            <person name="Wortman J.R."/>
            <person name="Feldblyum T."/>
            <person name="Tallon L."/>
            <person name="Schatz M."/>
            <person name="Shumway M."/>
            <person name="Koo H."/>
            <person name="Salzberg S.L."/>
            <person name="Schobel S."/>
            <person name="Pertea M."/>
            <person name="Pop M."/>
            <person name="White O."/>
            <person name="Barton G.J."/>
            <person name="Carlow C.K."/>
            <person name="Crawford M.J."/>
            <person name="Daub J."/>
            <person name="Dimmic M.W."/>
            <person name="Estes C.F."/>
            <person name="Foster J.M."/>
            <person name="Ganatra M."/>
            <person name="Gregory W.F."/>
            <person name="Johnson N.M."/>
            <person name="Jin J."/>
            <person name="Komuniecki R."/>
            <person name="Korf I."/>
            <person name="Kumar S."/>
            <person name="Laney S."/>
            <person name="Li B.W."/>
            <person name="Li W."/>
            <person name="Lindblom T.H."/>
            <person name="Lustigman S."/>
            <person name="Ma D."/>
            <person name="Maina C.V."/>
            <person name="Martin D.M."/>
            <person name="McCarter J.P."/>
            <person name="McReynolds L."/>
            <person name="Mitreva M."/>
            <person name="Nutman T.B."/>
            <person name="Parkinson J."/>
            <person name="Peregrin-Alvarez J.M."/>
            <person name="Poole C."/>
            <person name="Ren Q."/>
            <person name="Saunders L."/>
            <person name="Sluder A.E."/>
            <person name="Smith K."/>
            <person name="Stanke M."/>
            <person name="Unnasch T.R."/>
            <person name="Ware J."/>
            <person name="Wei A.D."/>
            <person name="Weil G."/>
            <person name="Williams D.J."/>
            <person name="Zhang Y."/>
            <person name="Williams S.A."/>
            <person name="Fraser-Liggett C."/>
            <person name="Slatko B."/>
            <person name="Blaxter M.L."/>
            <person name="Scott A.L."/>
        </authorList>
    </citation>
    <scope>NUCLEOTIDE SEQUENCE</scope>
    <source>
        <strain evidence="1">FR3</strain>
    </source>
</reference>
<organism evidence="1">
    <name type="scientific">Brugia malayi</name>
    <name type="common">Filarial nematode worm</name>
    <dbReference type="NCBI Taxonomy" id="6279"/>
    <lineage>
        <taxon>Eukaryota</taxon>
        <taxon>Metazoa</taxon>
        <taxon>Ecdysozoa</taxon>
        <taxon>Nematoda</taxon>
        <taxon>Chromadorea</taxon>
        <taxon>Rhabditida</taxon>
        <taxon>Spirurina</taxon>
        <taxon>Spiruromorpha</taxon>
        <taxon>Filarioidea</taxon>
        <taxon>Onchocercidae</taxon>
        <taxon>Brugia</taxon>
    </lineage>
</organism>
<protein>
    <submittedName>
        <fullName evidence="1">Bm1344</fullName>
    </submittedName>
</protein>
<reference evidence="1" key="2">
    <citation type="submission" date="2012-12" db="EMBL/GenBank/DDBJ databases">
        <authorList>
            <consortium name="WormBase Consortium"/>
            <person name="Ghedin E."/>
            <person name="Paulini M."/>
        </authorList>
    </citation>
    <scope>NUCLEOTIDE SEQUENCE</scope>
    <source>
        <strain evidence="1">FR3</strain>
    </source>
</reference>
<sequence>MFYNTEMNTIYGDKLDNSFNDGSSSESHDIHPMNPTNVMFKGQLQSNQVNEMVLLPSLMTAVTANSAKVISTTLCR</sequence>
<dbReference type="AlphaFoldDB" id="A0A1I9G2I6"/>
<dbReference type="EMBL" id="LN856957">
    <property type="protein sequence ID" value="CDP96380.1"/>
    <property type="molecule type" value="Genomic_DNA"/>
</dbReference>
<accession>A0A1I9G2I6</accession>
<gene>
    <name evidence="1" type="primary">Bm1344</name>
    <name evidence="1" type="ORF">BM_Bm1344</name>
</gene>
<name>A0A1I9G2I6_BRUMA</name>
<proteinExistence type="predicted"/>
<evidence type="ECO:0000313" key="1">
    <source>
        <dbReference type="EMBL" id="CDP96380.1"/>
    </source>
</evidence>